<comment type="caution">
    <text evidence="2">The sequence shown here is derived from an EMBL/GenBank/DDBJ whole genome shotgun (WGS) entry which is preliminary data.</text>
</comment>
<dbReference type="PANTHER" id="PTHR42924">
    <property type="entry name" value="EXONUCLEASE"/>
    <property type="match status" value="1"/>
</dbReference>
<dbReference type="Pfam" id="PF02811">
    <property type="entry name" value="PHP"/>
    <property type="match status" value="1"/>
</dbReference>
<name>A0ABT9JQV5_9PROT</name>
<dbReference type="CDD" id="cd07438">
    <property type="entry name" value="PHP_HisPPase_AMP"/>
    <property type="match status" value="1"/>
</dbReference>
<protein>
    <submittedName>
        <fullName evidence="2">3',5'-nucleoside bisphosphate phosphatase</fullName>
        <ecNumber evidence="2">3.1.3.97</ecNumber>
    </submittedName>
</protein>
<dbReference type="EC" id="3.1.3.97" evidence="2"/>
<dbReference type="PANTHER" id="PTHR42924:SF3">
    <property type="entry name" value="POLYMERASE_HISTIDINOL PHOSPHATASE N-TERMINAL DOMAIN-CONTAINING PROTEIN"/>
    <property type="match status" value="1"/>
</dbReference>
<dbReference type="Proteomes" id="UP001225906">
    <property type="component" value="Unassembled WGS sequence"/>
</dbReference>
<dbReference type="NCBIfam" id="NF041577">
    <property type="entry name" value="nside_bi_sphtase"/>
    <property type="match status" value="1"/>
</dbReference>
<sequence length="283" mass="30937">MPALIDLHCHSTISDGLLTPEELIAYAASKGVKVMALTDHDELGGLARARAAANNAGIHFINGVEVSVTWKRQTLHIVGLNIDPEHAELQQALEAVRTGREMRAKEIALGLAKAGIHGAYEGAKALAGDAIMTRSHFAQHLVQAGHARNMKSVFKRYMVKGKPGYVDYQWMSLQQAVRLITESKGVAVLAHPGRYDLGFINMHLLLHEFKSYGGTAIEVVTGSHQPPQYQQFAKLAHRFDLKASQGSDYHGPGMSYMEMGRLPDLPDGCVPVWQDWPEASVLG</sequence>
<dbReference type="GO" id="GO:0097657">
    <property type="term" value="F:3',5'-nucleotide bisphosphate phosphatase activity"/>
    <property type="evidence" value="ECO:0007669"/>
    <property type="project" value="UniProtKB-EC"/>
</dbReference>
<organism evidence="2 3">
    <name type="scientific">Methylophilus aquaticus</name>
    <dbReference type="NCBI Taxonomy" id="1971610"/>
    <lineage>
        <taxon>Bacteria</taxon>
        <taxon>Pseudomonadati</taxon>
        <taxon>Pseudomonadota</taxon>
        <taxon>Betaproteobacteria</taxon>
        <taxon>Nitrosomonadales</taxon>
        <taxon>Methylophilaceae</taxon>
        <taxon>Methylophilus</taxon>
    </lineage>
</organism>
<dbReference type="Gene3D" id="1.10.150.650">
    <property type="match status" value="1"/>
</dbReference>
<dbReference type="InterPro" id="IPR003141">
    <property type="entry name" value="Pol/His_phosphatase_N"/>
</dbReference>
<dbReference type="RefSeq" id="WP_306388560.1">
    <property type="nucleotide sequence ID" value="NZ_JAVCAP010000004.1"/>
</dbReference>
<keyword evidence="3" id="KW-1185">Reference proteome</keyword>
<reference evidence="3" key="1">
    <citation type="journal article" date="2019" name="Int. J. Syst. Evol. Microbiol.">
        <title>The Global Catalogue of Microorganisms (GCM) 10K type strain sequencing project: providing services to taxonomists for standard genome sequencing and annotation.</title>
        <authorList>
            <consortium name="The Broad Institute Genomics Platform"/>
            <consortium name="The Broad Institute Genome Sequencing Center for Infectious Disease"/>
            <person name="Wu L."/>
            <person name="Ma J."/>
        </authorList>
    </citation>
    <scope>NUCLEOTIDE SEQUENCE [LARGE SCALE GENOMIC DNA]</scope>
    <source>
        <strain evidence="3">VKM B-3159</strain>
    </source>
</reference>
<dbReference type="InterPro" id="IPR016195">
    <property type="entry name" value="Pol/histidinol_Pase-like"/>
</dbReference>
<dbReference type="EMBL" id="JAVCAP010000004">
    <property type="protein sequence ID" value="MDP8566859.1"/>
    <property type="molecule type" value="Genomic_DNA"/>
</dbReference>
<proteinExistence type="predicted"/>
<dbReference type="SUPFAM" id="SSF89550">
    <property type="entry name" value="PHP domain-like"/>
    <property type="match status" value="1"/>
</dbReference>
<dbReference type="InterPro" id="IPR004013">
    <property type="entry name" value="PHP_dom"/>
</dbReference>
<accession>A0ABT9JQV5</accession>
<dbReference type="SMART" id="SM00481">
    <property type="entry name" value="POLIIIAc"/>
    <property type="match status" value="1"/>
</dbReference>
<dbReference type="InterPro" id="IPR049742">
    <property type="entry name" value="35NBP"/>
</dbReference>
<dbReference type="Gene3D" id="3.20.20.140">
    <property type="entry name" value="Metal-dependent hydrolases"/>
    <property type="match status" value="1"/>
</dbReference>
<gene>
    <name evidence="2" type="ORF">Q9291_03245</name>
</gene>
<evidence type="ECO:0000259" key="1">
    <source>
        <dbReference type="SMART" id="SM00481"/>
    </source>
</evidence>
<evidence type="ECO:0000313" key="2">
    <source>
        <dbReference type="EMBL" id="MDP8566859.1"/>
    </source>
</evidence>
<evidence type="ECO:0000313" key="3">
    <source>
        <dbReference type="Proteomes" id="UP001225906"/>
    </source>
</evidence>
<dbReference type="InterPro" id="IPR052018">
    <property type="entry name" value="PHP_domain"/>
</dbReference>
<feature type="domain" description="Polymerase/histidinol phosphatase N-terminal" evidence="1">
    <location>
        <begin position="5"/>
        <end position="70"/>
    </location>
</feature>
<keyword evidence="2" id="KW-0378">Hydrolase</keyword>